<dbReference type="PANTHER" id="PTHR23504">
    <property type="entry name" value="MAJOR FACILITATOR SUPERFAMILY DOMAIN-CONTAINING PROTEIN 10"/>
    <property type="match status" value="1"/>
</dbReference>
<keyword evidence="4 6" id="KW-1133">Transmembrane helix</keyword>
<evidence type="ECO:0000259" key="7">
    <source>
        <dbReference type="PROSITE" id="PS50850"/>
    </source>
</evidence>
<feature type="transmembrane region" description="Helical" evidence="6">
    <location>
        <begin position="66"/>
        <end position="86"/>
    </location>
</feature>
<keyword evidence="5 6" id="KW-0472">Membrane</keyword>
<evidence type="ECO:0000313" key="8">
    <source>
        <dbReference type="EMBL" id="CAE6429341.1"/>
    </source>
</evidence>
<sequence length="498" mass="54546">MEATRRAETGEENAPLLPARTKFSWNIVVVLFIYTAIITSASELVWPFINQLILSSGIAPDEKSVGFYSGIMETIASLCSFATIMPGSYATDRWGRKGVLCSTLIGTAVGLTFFGVSRTLTSLIFFRCVGYALGPQLGWATVVTILGDVSDSGNRGIAFSAVNAAYRVGQFFSPIFASVLAHPKIRYGWFQSEFWERHPYALPCWAGATTCIFALYITICCVPETAPSMVDPKLEEFLEEAFICNPHAKDLIPEPTLLHINDETAPARMIPATMEPVAHTLYARPRVGVFTPHIIQLLMSSWIMYFMTMGFFALFPLWAFTPISSGGLGASEVAIGSFISARAIAQFVVLIPYAYFETRLGVYRLYAYSLTVFTISGTIGFPLLNALAKWDGITSLRFNMAIVVYFILGGAGNYCTTCMIIMINQATPTPHDLAQLVGISQSVLMLGQSMAPVIVLSIFELSIKSDLLGGNMVWVLLMSCALIASAHSFMLRYPTCDE</sequence>
<protein>
    <recommendedName>
        <fullName evidence="7">Major facilitator superfamily (MFS) profile domain-containing protein</fullName>
    </recommendedName>
</protein>
<dbReference type="InterPro" id="IPR011701">
    <property type="entry name" value="MFS"/>
</dbReference>
<name>A0A8H2XMU0_9AGAM</name>
<feature type="transmembrane region" description="Helical" evidence="6">
    <location>
        <begin position="471"/>
        <end position="491"/>
    </location>
</feature>
<dbReference type="InterPro" id="IPR020846">
    <property type="entry name" value="MFS_dom"/>
</dbReference>
<dbReference type="PROSITE" id="PS50850">
    <property type="entry name" value="MFS"/>
    <property type="match status" value="1"/>
</dbReference>
<accession>A0A8H2XMU0</accession>
<dbReference type="GO" id="GO:0016020">
    <property type="term" value="C:membrane"/>
    <property type="evidence" value="ECO:0007669"/>
    <property type="project" value="UniProtKB-SubCell"/>
</dbReference>
<feature type="transmembrane region" description="Helical" evidence="6">
    <location>
        <begin position="436"/>
        <end position="459"/>
    </location>
</feature>
<evidence type="ECO:0000256" key="4">
    <source>
        <dbReference type="ARBA" id="ARBA00022989"/>
    </source>
</evidence>
<keyword evidence="2" id="KW-0813">Transport</keyword>
<proteinExistence type="predicted"/>
<dbReference type="PANTHER" id="PTHR23504:SF15">
    <property type="entry name" value="MAJOR FACILITATOR SUPERFAMILY (MFS) PROFILE DOMAIN-CONTAINING PROTEIN"/>
    <property type="match status" value="1"/>
</dbReference>
<evidence type="ECO:0000256" key="2">
    <source>
        <dbReference type="ARBA" id="ARBA00022448"/>
    </source>
</evidence>
<organism evidence="8 9">
    <name type="scientific">Rhizoctonia solani</name>
    <dbReference type="NCBI Taxonomy" id="456999"/>
    <lineage>
        <taxon>Eukaryota</taxon>
        <taxon>Fungi</taxon>
        <taxon>Dikarya</taxon>
        <taxon>Basidiomycota</taxon>
        <taxon>Agaricomycotina</taxon>
        <taxon>Agaricomycetes</taxon>
        <taxon>Cantharellales</taxon>
        <taxon>Ceratobasidiaceae</taxon>
        <taxon>Rhizoctonia</taxon>
    </lineage>
</organism>
<evidence type="ECO:0000256" key="1">
    <source>
        <dbReference type="ARBA" id="ARBA00004141"/>
    </source>
</evidence>
<dbReference type="InterPro" id="IPR036259">
    <property type="entry name" value="MFS_trans_sf"/>
</dbReference>
<dbReference type="Gene3D" id="1.20.1250.20">
    <property type="entry name" value="MFS general substrate transporter like domains"/>
    <property type="match status" value="1"/>
</dbReference>
<keyword evidence="3 6" id="KW-0812">Transmembrane</keyword>
<evidence type="ECO:0000256" key="5">
    <source>
        <dbReference type="ARBA" id="ARBA00023136"/>
    </source>
</evidence>
<feature type="transmembrane region" description="Helical" evidence="6">
    <location>
        <begin position="23"/>
        <end position="46"/>
    </location>
</feature>
<dbReference type="EMBL" id="CAJMWW010000083">
    <property type="protein sequence ID" value="CAE6429341.1"/>
    <property type="molecule type" value="Genomic_DNA"/>
</dbReference>
<feature type="transmembrane region" description="Helical" evidence="6">
    <location>
        <begin position="333"/>
        <end position="353"/>
    </location>
</feature>
<dbReference type="AlphaFoldDB" id="A0A8H2XMU0"/>
<feature type="transmembrane region" description="Helical" evidence="6">
    <location>
        <begin position="365"/>
        <end position="388"/>
    </location>
</feature>
<dbReference type="Proteomes" id="UP000663841">
    <property type="component" value="Unassembled WGS sequence"/>
</dbReference>
<dbReference type="GO" id="GO:0022857">
    <property type="term" value="F:transmembrane transporter activity"/>
    <property type="evidence" value="ECO:0007669"/>
    <property type="project" value="InterPro"/>
</dbReference>
<comment type="subcellular location">
    <subcellularLocation>
        <location evidence="1">Membrane</location>
        <topology evidence="1">Multi-pass membrane protein</topology>
    </subcellularLocation>
</comment>
<evidence type="ECO:0000313" key="9">
    <source>
        <dbReference type="Proteomes" id="UP000663841"/>
    </source>
</evidence>
<gene>
    <name evidence="8" type="ORF">RDB_LOCUS62813</name>
</gene>
<dbReference type="SUPFAM" id="SSF103473">
    <property type="entry name" value="MFS general substrate transporter"/>
    <property type="match status" value="1"/>
</dbReference>
<dbReference type="Pfam" id="PF07690">
    <property type="entry name" value="MFS_1"/>
    <property type="match status" value="1"/>
</dbReference>
<evidence type="ECO:0000256" key="6">
    <source>
        <dbReference type="SAM" id="Phobius"/>
    </source>
</evidence>
<evidence type="ECO:0000256" key="3">
    <source>
        <dbReference type="ARBA" id="ARBA00022692"/>
    </source>
</evidence>
<feature type="transmembrane region" description="Helical" evidence="6">
    <location>
        <begin position="98"/>
        <end position="117"/>
    </location>
</feature>
<comment type="caution">
    <text evidence="8">The sequence shown here is derived from an EMBL/GenBank/DDBJ whole genome shotgun (WGS) entry which is preliminary data.</text>
</comment>
<feature type="transmembrane region" description="Helical" evidence="6">
    <location>
        <begin position="302"/>
        <end position="321"/>
    </location>
</feature>
<reference evidence="8" key="1">
    <citation type="submission" date="2021-01" db="EMBL/GenBank/DDBJ databases">
        <authorList>
            <person name="Kaushik A."/>
        </authorList>
    </citation>
    <scope>NUCLEOTIDE SEQUENCE</scope>
    <source>
        <strain evidence="8">AG3-T5</strain>
    </source>
</reference>
<feature type="transmembrane region" description="Helical" evidence="6">
    <location>
        <begin position="400"/>
        <end position="424"/>
    </location>
</feature>
<feature type="domain" description="Major facilitator superfamily (MFS) profile" evidence="7">
    <location>
        <begin position="27"/>
        <end position="496"/>
    </location>
</feature>